<proteinExistence type="inferred from homology"/>
<dbReference type="SUPFAM" id="SSF51351">
    <property type="entry name" value="Triosephosphate isomerase (TIM)"/>
    <property type="match status" value="1"/>
</dbReference>
<keyword evidence="2 3" id="KW-0413">Isomerase</keyword>
<gene>
    <name evidence="4" type="ORF">A3F55_01330</name>
</gene>
<sequence length="254" mass="27628">MARKRLIVGNWKMYVESPEEAHAFALALRRRVRGFKGLEVWLAPPHPLLPDVSHVLESSPVRVGAQTVSAHSDGAHTGEVSAKTLKKVGALFTLIGHSERRIAGDTNELVRAQLERALEAGLVPIFCIGERERETDGEHFELLEAQLTSALSTIPKNTLKKLVVAYEPVWAIGKHAADAMQPSELQEMVIFIRKILADMLDRAAALRVPILYGGAVEPQNAASLITEGGVGGLLVGHSSAELDQFLEIIKATQN</sequence>
<accession>A0A1F4XTI2</accession>
<dbReference type="Proteomes" id="UP000178091">
    <property type="component" value="Unassembled WGS sequence"/>
</dbReference>
<dbReference type="CDD" id="cd00311">
    <property type="entry name" value="TIM"/>
    <property type="match status" value="1"/>
</dbReference>
<dbReference type="GO" id="GO:0019563">
    <property type="term" value="P:glycerol catabolic process"/>
    <property type="evidence" value="ECO:0007669"/>
    <property type="project" value="TreeGrafter"/>
</dbReference>
<dbReference type="GO" id="GO:0004807">
    <property type="term" value="F:triose-phosphate isomerase activity"/>
    <property type="evidence" value="ECO:0007669"/>
    <property type="project" value="UniProtKB-UniRule"/>
</dbReference>
<dbReference type="GO" id="GO:0046166">
    <property type="term" value="P:glyceraldehyde-3-phosphate biosynthetic process"/>
    <property type="evidence" value="ECO:0007669"/>
    <property type="project" value="TreeGrafter"/>
</dbReference>
<keyword evidence="3" id="KW-0312">Gluconeogenesis</keyword>
<dbReference type="UniPathway" id="UPA00138"/>
<dbReference type="InterPro" id="IPR035990">
    <property type="entry name" value="TIM_sf"/>
</dbReference>
<dbReference type="PROSITE" id="PS51440">
    <property type="entry name" value="TIM_2"/>
    <property type="match status" value="1"/>
</dbReference>
<dbReference type="PANTHER" id="PTHR21139:SF42">
    <property type="entry name" value="TRIOSEPHOSPHATE ISOMERASE"/>
    <property type="match status" value="1"/>
</dbReference>
<dbReference type="EMBL" id="MEWW01000006">
    <property type="protein sequence ID" value="OGC85010.1"/>
    <property type="molecule type" value="Genomic_DNA"/>
</dbReference>
<dbReference type="InterPro" id="IPR013785">
    <property type="entry name" value="Aldolase_TIM"/>
</dbReference>
<dbReference type="Gene3D" id="3.20.20.70">
    <property type="entry name" value="Aldolase class I"/>
    <property type="match status" value="1"/>
</dbReference>
<dbReference type="PANTHER" id="PTHR21139">
    <property type="entry name" value="TRIOSEPHOSPHATE ISOMERASE"/>
    <property type="match status" value="1"/>
</dbReference>
<organism evidence="4 5">
    <name type="scientific">Candidatus Adlerbacteria bacterium RIFCSPHIGHO2_12_FULL_53_18</name>
    <dbReference type="NCBI Taxonomy" id="1797242"/>
    <lineage>
        <taxon>Bacteria</taxon>
        <taxon>Candidatus Adleribacteriota</taxon>
    </lineage>
</organism>
<keyword evidence="3" id="KW-0963">Cytoplasm</keyword>
<dbReference type="NCBIfam" id="TIGR00419">
    <property type="entry name" value="tim"/>
    <property type="match status" value="1"/>
</dbReference>
<dbReference type="Pfam" id="PF00121">
    <property type="entry name" value="TIM"/>
    <property type="match status" value="1"/>
</dbReference>
<protein>
    <recommendedName>
        <fullName evidence="3">Triosephosphate isomerase</fullName>
        <ecNumber evidence="3">5.3.1.1</ecNumber>
    </recommendedName>
</protein>
<keyword evidence="3" id="KW-0324">Glycolysis</keyword>
<evidence type="ECO:0000256" key="2">
    <source>
        <dbReference type="ARBA" id="ARBA00023235"/>
    </source>
</evidence>
<dbReference type="AlphaFoldDB" id="A0A1F4XTI2"/>
<comment type="caution">
    <text evidence="4">The sequence shown here is derived from an EMBL/GenBank/DDBJ whole genome shotgun (WGS) entry which is preliminary data.</text>
</comment>
<comment type="similarity">
    <text evidence="1 3">Belongs to the triosephosphate isomerase family.</text>
</comment>
<evidence type="ECO:0000256" key="1">
    <source>
        <dbReference type="ARBA" id="ARBA00007422"/>
    </source>
</evidence>
<dbReference type="GO" id="GO:0006096">
    <property type="term" value="P:glycolytic process"/>
    <property type="evidence" value="ECO:0007669"/>
    <property type="project" value="UniProtKB-UniRule"/>
</dbReference>
<evidence type="ECO:0000256" key="3">
    <source>
        <dbReference type="RuleBase" id="RU363013"/>
    </source>
</evidence>
<reference evidence="4 5" key="1">
    <citation type="journal article" date="2016" name="Nat. Commun.">
        <title>Thousands of microbial genomes shed light on interconnected biogeochemical processes in an aquifer system.</title>
        <authorList>
            <person name="Anantharaman K."/>
            <person name="Brown C.T."/>
            <person name="Hug L.A."/>
            <person name="Sharon I."/>
            <person name="Castelle C.J."/>
            <person name="Probst A.J."/>
            <person name="Thomas B.C."/>
            <person name="Singh A."/>
            <person name="Wilkins M.J."/>
            <person name="Karaoz U."/>
            <person name="Brodie E.L."/>
            <person name="Williams K.H."/>
            <person name="Hubbard S.S."/>
            <person name="Banfield J.F."/>
        </authorList>
    </citation>
    <scope>NUCLEOTIDE SEQUENCE [LARGE SCALE GENOMIC DNA]</scope>
</reference>
<dbReference type="GO" id="GO:0005829">
    <property type="term" value="C:cytosol"/>
    <property type="evidence" value="ECO:0007669"/>
    <property type="project" value="TreeGrafter"/>
</dbReference>
<dbReference type="InterPro" id="IPR000652">
    <property type="entry name" value="Triosephosphate_isomerase"/>
</dbReference>
<comment type="subcellular location">
    <subcellularLocation>
        <location evidence="3">Cytoplasm</location>
    </subcellularLocation>
</comment>
<name>A0A1F4XTI2_9BACT</name>
<dbReference type="EC" id="5.3.1.1" evidence="3"/>
<comment type="pathway">
    <text evidence="3">Carbohydrate biosynthesis; gluconeogenesis.</text>
</comment>
<evidence type="ECO:0000313" key="4">
    <source>
        <dbReference type="EMBL" id="OGC85010.1"/>
    </source>
</evidence>
<comment type="pathway">
    <text evidence="3">Carbohydrate degradation; glycolysis; D-glyceraldehyde 3-phosphate from glycerone phosphate: step 1/1.</text>
</comment>
<dbReference type="GO" id="GO:0006094">
    <property type="term" value="P:gluconeogenesis"/>
    <property type="evidence" value="ECO:0007669"/>
    <property type="project" value="UniProtKB-UniPathway"/>
</dbReference>
<evidence type="ECO:0000313" key="5">
    <source>
        <dbReference type="Proteomes" id="UP000178091"/>
    </source>
</evidence>
<comment type="catalytic activity">
    <reaction evidence="3">
        <text>D-glyceraldehyde 3-phosphate = dihydroxyacetone phosphate</text>
        <dbReference type="Rhea" id="RHEA:18585"/>
        <dbReference type="ChEBI" id="CHEBI:57642"/>
        <dbReference type="ChEBI" id="CHEBI:59776"/>
        <dbReference type="EC" id="5.3.1.1"/>
    </reaction>
</comment>
<dbReference type="UniPathway" id="UPA00109">
    <property type="reaction ID" value="UER00189"/>
</dbReference>
<comment type="subunit">
    <text evidence="3">Homodimer.</text>
</comment>